<dbReference type="PROSITE" id="PS50902">
    <property type="entry name" value="FLAVODOXIN_LIKE"/>
    <property type="match status" value="1"/>
</dbReference>
<dbReference type="AlphaFoldDB" id="A0A926UQD8"/>
<keyword evidence="11" id="KW-1185">Reference proteome</keyword>
<comment type="caution">
    <text evidence="10">The sequence shown here is derived from an EMBL/GenBank/DDBJ whole genome shotgun (WGS) entry which is preliminary data.</text>
</comment>
<dbReference type="GO" id="GO:0010181">
    <property type="term" value="F:FMN binding"/>
    <property type="evidence" value="ECO:0007669"/>
    <property type="project" value="InterPro"/>
</dbReference>
<reference evidence="10" key="1">
    <citation type="journal article" date="2015" name="ISME J.">
        <title>Draft Genome Sequence of Streptomyces incarnatus NRRL8089, which Produces the Nucleoside Antibiotic Sinefungin.</title>
        <authorList>
            <person name="Oshima K."/>
            <person name="Hattori M."/>
            <person name="Shimizu H."/>
            <person name="Fukuda K."/>
            <person name="Nemoto M."/>
            <person name="Inagaki K."/>
            <person name="Tamura T."/>
        </authorList>
    </citation>
    <scope>NUCLEOTIDE SEQUENCE</scope>
    <source>
        <strain evidence="10">FACHB-1277</strain>
    </source>
</reference>
<dbReference type="InterPro" id="IPR029039">
    <property type="entry name" value="Flavoprotein-like_sf"/>
</dbReference>
<dbReference type="PANTHER" id="PTHR32145">
    <property type="entry name" value="DIFLAVIN FLAVOPROTEIN A 2-RELATED"/>
    <property type="match status" value="1"/>
</dbReference>
<evidence type="ECO:0000313" key="10">
    <source>
        <dbReference type="EMBL" id="MBD2148906.1"/>
    </source>
</evidence>
<dbReference type="Gene3D" id="3.40.50.360">
    <property type="match status" value="1"/>
</dbReference>
<feature type="domain" description="Flavodoxin-like" evidence="9">
    <location>
        <begin position="252"/>
        <end position="414"/>
    </location>
</feature>
<dbReference type="SUPFAM" id="SSF52218">
    <property type="entry name" value="Flavoproteins"/>
    <property type="match status" value="1"/>
</dbReference>
<evidence type="ECO:0000256" key="2">
    <source>
        <dbReference type="ARBA" id="ARBA00006098"/>
    </source>
</evidence>
<evidence type="ECO:0000256" key="3">
    <source>
        <dbReference type="ARBA" id="ARBA00007121"/>
    </source>
</evidence>
<keyword evidence="5" id="KW-0479">Metal-binding</keyword>
<dbReference type="EMBL" id="JACJPY010000004">
    <property type="protein sequence ID" value="MBD2148906.1"/>
    <property type="molecule type" value="Genomic_DNA"/>
</dbReference>
<dbReference type="InterPro" id="IPR012349">
    <property type="entry name" value="Split_barrel_FMN-bd"/>
</dbReference>
<dbReference type="SMART" id="SM00849">
    <property type="entry name" value="Lactamase_B"/>
    <property type="match status" value="1"/>
</dbReference>
<dbReference type="GO" id="GO:0046872">
    <property type="term" value="F:metal ion binding"/>
    <property type="evidence" value="ECO:0007669"/>
    <property type="project" value="UniProtKB-KW"/>
</dbReference>
<dbReference type="Proteomes" id="UP000631421">
    <property type="component" value="Unassembled WGS sequence"/>
</dbReference>
<evidence type="ECO:0000256" key="5">
    <source>
        <dbReference type="ARBA" id="ARBA00022723"/>
    </source>
</evidence>
<dbReference type="InterPro" id="IPR008254">
    <property type="entry name" value="Flavodoxin/NO_synth"/>
</dbReference>
<dbReference type="InterPro" id="IPR036866">
    <property type="entry name" value="RibonucZ/Hydroxyglut_hydro"/>
</dbReference>
<protein>
    <submittedName>
        <fullName evidence="10">Flavin reductase</fullName>
    </submittedName>
</protein>
<dbReference type="GO" id="GO:0016646">
    <property type="term" value="F:oxidoreductase activity, acting on the CH-NH group of donors, NAD or NADP as acceptor"/>
    <property type="evidence" value="ECO:0007669"/>
    <property type="project" value="UniProtKB-ARBA"/>
</dbReference>
<evidence type="ECO:0000256" key="8">
    <source>
        <dbReference type="ARBA" id="ARBA00025633"/>
    </source>
</evidence>
<organism evidence="10 11">
    <name type="scientific">Pseudanabaena cinerea FACHB-1277</name>
    <dbReference type="NCBI Taxonomy" id="2949581"/>
    <lineage>
        <taxon>Bacteria</taxon>
        <taxon>Bacillati</taxon>
        <taxon>Cyanobacteriota</taxon>
        <taxon>Cyanophyceae</taxon>
        <taxon>Pseudanabaenales</taxon>
        <taxon>Pseudanabaenaceae</taxon>
        <taxon>Pseudanabaena</taxon>
        <taxon>Pseudanabaena cinerea</taxon>
    </lineage>
</organism>
<dbReference type="InterPro" id="IPR002563">
    <property type="entry name" value="Flavin_Rdtase-like_dom"/>
</dbReference>
<keyword evidence="6" id="KW-0249">Electron transport</keyword>
<dbReference type="SUPFAM" id="SSF56281">
    <property type="entry name" value="Metallo-hydrolase/oxidoreductase"/>
    <property type="match status" value="1"/>
</dbReference>
<evidence type="ECO:0000256" key="1">
    <source>
        <dbReference type="ARBA" id="ARBA00001962"/>
    </source>
</evidence>
<evidence type="ECO:0000313" key="11">
    <source>
        <dbReference type="Proteomes" id="UP000631421"/>
    </source>
</evidence>
<accession>A0A926UQD8</accession>
<evidence type="ECO:0000256" key="7">
    <source>
        <dbReference type="ARBA" id="ARBA00023004"/>
    </source>
</evidence>
<dbReference type="InterPro" id="IPR001279">
    <property type="entry name" value="Metallo-B-lactamas"/>
</dbReference>
<sequence>MQVVDIAADTTTLRSLDWDRDRFDIEFGLQNGTTYNSYIIRGEKLALVDTSHAKFRELYLQTLKGQIDPSQIEYLVISHTEPDHSGLVKEILALAPNVTVVASKVALQFLNDLVHHPFKQLVVKNGDQIDLGKGHILQFVSAPNLHWPDTMMTFDHGTAILYTCDIFGMHYCSDATYDTDLKRISPDYRFYYECLMAPNARSVIAAMKRMDELPQAAIVANGHGPLLRHNVKELTENYRQWSQAQTKGETNVVVCYVSDYGYGDRLSQSIARGIAKTGVAVEMADLKAIDLQELRELVGHAAGVVVCTPPAGNSHVETAIGAILAATTAKQVVGLYEPHGALDTSIDLLSNRFKDLGVVNAFPPILVRDTPNEATYQLCDEAGTDLGQMLTRKQNIKQLKAIDADLDKAIGRIAGGLYIISAAKGGARSAMLASWVAQASFKPLGFTVAVAKDRAIESFMQVGDRFVLNVLEDGNYTKLMQHFLKRFAPGADRFEGIKTQLSSFGAPILTDALAFIECEVNSRMECSDHWIIYAIAQEGRVSKSDTLTAAHHRKVGNHY</sequence>
<reference evidence="10" key="2">
    <citation type="submission" date="2020-08" db="EMBL/GenBank/DDBJ databases">
        <authorList>
            <person name="Chen M."/>
            <person name="Teng W."/>
            <person name="Zhao L."/>
            <person name="Hu C."/>
            <person name="Zhou Y."/>
            <person name="Han B."/>
            <person name="Song L."/>
            <person name="Shu W."/>
        </authorList>
    </citation>
    <scope>NUCLEOTIDE SEQUENCE</scope>
    <source>
        <strain evidence="10">FACHB-1277</strain>
    </source>
</reference>
<gene>
    <name evidence="10" type="ORF">H6F44_02005</name>
</gene>
<dbReference type="PANTHER" id="PTHR32145:SF11">
    <property type="entry name" value="DIFLAVIN FLAVOPROTEIN A 2-RELATED"/>
    <property type="match status" value="1"/>
</dbReference>
<dbReference type="SUPFAM" id="SSF50475">
    <property type="entry name" value="FMN-binding split barrel"/>
    <property type="match status" value="1"/>
</dbReference>
<name>A0A926UQD8_9CYAN</name>
<comment type="similarity">
    <text evidence="3">In the N-terminal section; belongs to the zinc metallo-hydrolase group 3 family.</text>
</comment>
<keyword evidence="7" id="KW-0408">Iron</keyword>
<dbReference type="SMART" id="SM00903">
    <property type="entry name" value="Flavin_Reduct"/>
    <property type="match status" value="1"/>
</dbReference>
<keyword evidence="4" id="KW-0813">Transport</keyword>
<evidence type="ECO:0000259" key="9">
    <source>
        <dbReference type="PROSITE" id="PS50902"/>
    </source>
</evidence>
<dbReference type="CDD" id="cd07709">
    <property type="entry name" value="flavodiiron_proteins_MBL-fold"/>
    <property type="match status" value="1"/>
</dbReference>
<dbReference type="InterPro" id="IPR051285">
    <property type="entry name" value="NADH_oxidoreductase_modular"/>
</dbReference>
<dbReference type="RefSeq" id="WP_190349354.1">
    <property type="nucleotide sequence ID" value="NZ_JACJPY010000004.1"/>
</dbReference>
<evidence type="ECO:0000256" key="6">
    <source>
        <dbReference type="ARBA" id="ARBA00022982"/>
    </source>
</evidence>
<dbReference type="Pfam" id="PF19583">
    <property type="entry name" value="ODP"/>
    <property type="match status" value="1"/>
</dbReference>
<comment type="cofactor">
    <cofactor evidence="1">
        <name>Fe cation</name>
        <dbReference type="ChEBI" id="CHEBI:24875"/>
    </cofactor>
</comment>
<dbReference type="Pfam" id="PF01613">
    <property type="entry name" value="Flavin_Reduct"/>
    <property type="match status" value="1"/>
</dbReference>
<comment type="similarity">
    <text evidence="2">In the C-terminal section; belongs to the flavodoxin reductase family.</text>
</comment>
<evidence type="ECO:0000256" key="4">
    <source>
        <dbReference type="ARBA" id="ARBA00022448"/>
    </source>
</evidence>
<dbReference type="Gene3D" id="3.60.15.10">
    <property type="entry name" value="Ribonuclease Z/Hydroxyacylglutathione hydrolase-like"/>
    <property type="match status" value="1"/>
</dbReference>
<dbReference type="Gene3D" id="2.30.110.10">
    <property type="entry name" value="Electron Transport, Fmn-binding Protein, Chain A"/>
    <property type="match status" value="1"/>
</dbReference>
<proteinExistence type="inferred from homology"/>
<comment type="function">
    <text evidence="8">Mediates electron transfer from NADH to oxygen, reducing it to water. This modular protein has 3 redox cofactors, in other organisms the same activity requires 2 or 3 proteins.</text>
</comment>
<dbReference type="InterPro" id="IPR045761">
    <property type="entry name" value="ODP_dom"/>
</dbReference>